<feature type="domain" description="Aminoglycoside phosphotransferase" evidence="1">
    <location>
        <begin position="33"/>
        <end position="221"/>
    </location>
</feature>
<dbReference type="Pfam" id="PF01636">
    <property type="entry name" value="APH"/>
    <property type="match status" value="1"/>
</dbReference>
<dbReference type="InterPro" id="IPR011009">
    <property type="entry name" value="Kinase-like_dom_sf"/>
</dbReference>
<name>A0A6L4WSC3_9BACT</name>
<dbReference type="InterPro" id="IPR052077">
    <property type="entry name" value="CcrZ_PhaseVar_Mediator"/>
</dbReference>
<dbReference type="CDD" id="cd05151">
    <property type="entry name" value="ChoK-like"/>
    <property type="match status" value="1"/>
</dbReference>
<dbReference type="SUPFAM" id="SSF56112">
    <property type="entry name" value="Protein kinase-like (PK-like)"/>
    <property type="match status" value="1"/>
</dbReference>
<dbReference type="PANTHER" id="PTHR40086:SF1">
    <property type="entry name" value="CELL CYCLE REGULATOR CCRZ"/>
    <property type="match status" value="1"/>
</dbReference>
<dbReference type="AlphaFoldDB" id="A0A6L4WSC3"/>
<reference evidence="4 5" key="1">
    <citation type="submission" date="2019-10" db="EMBL/GenBank/DDBJ databases">
        <title>Poseidonibacter ostreae sp. nov., isolated from the gut of the Ostrea denselamellosa.</title>
        <authorList>
            <person name="Choi A."/>
        </authorList>
    </citation>
    <scope>NUCLEOTIDE SEQUENCE [LARGE SCALE GENOMIC DNA]</scope>
    <source>
        <strain evidence="2 5">SJOD-M-33</strain>
        <strain evidence="3 4">SJOD-M-5</strain>
    </source>
</reference>
<evidence type="ECO:0000313" key="5">
    <source>
        <dbReference type="Proteomes" id="UP000472839"/>
    </source>
</evidence>
<dbReference type="InterPro" id="IPR002575">
    <property type="entry name" value="Aminoglycoside_PTrfase"/>
</dbReference>
<organism evidence="2 5">
    <name type="scientific">Poseidonibacter ostreae</name>
    <dbReference type="NCBI Taxonomy" id="2654171"/>
    <lineage>
        <taxon>Bacteria</taxon>
        <taxon>Pseudomonadati</taxon>
        <taxon>Campylobacterota</taxon>
        <taxon>Epsilonproteobacteria</taxon>
        <taxon>Campylobacterales</taxon>
        <taxon>Arcobacteraceae</taxon>
        <taxon>Poseidonibacter</taxon>
    </lineage>
</organism>
<evidence type="ECO:0000313" key="3">
    <source>
        <dbReference type="EMBL" id="KAB7891196.1"/>
    </source>
</evidence>
<comment type="caution">
    <text evidence="2">The sequence shown here is derived from an EMBL/GenBank/DDBJ whole genome shotgun (WGS) entry which is preliminary data.</text>
</comment>
<accession>A0A6L4WSC3</accession>
<evidence type="ECO:0000313" key="2">
    <source>
        <dbReference type="EMBL" id="KAB7888799.1"/>
    </source>
</evidence>
<proteinExistence type="predicted"/>
<sequence length="253" mass="30762">MKIQKVKKYDLFKNKEILKLEKLKNQGVCNILYKIQTPKKNYILRVFKYTHTNKQSRKNEIKIQNKAYKKGLAAKVYIHDKNKSLMICDFIKGGHKKRLKKKDIKTLVKTLKKLHNIKTKNKPYKIKNDFINYKKILKDKKSKQIIKASLKEFKKIKKYKFEKVLCHHDLNKENILFNKNKVLFIDWEFACVNDRFFDLANICIEFDLDKKQEERLLKEYLKKVRKSHIRKLTSYKIVYKNLWSLWFKALEQR</sequence>
<dbReference type="PANTHER" id="PTHR40086">
    <property type="entry name" value="PHOSPHOTRANSFERASE YTMP-RELATED"/>
    <property type="match status" value="1"/>
</dbReference>
<evidence type="ECO:0000313" key="4">
    <source>
        <dbReference type="Proteomes" id="UP000461010"/>
    </source>
</evidence>
<dbReference type="Gene3D" id="3.90.1200.10">
    <property type="match status" value="1"/>
</dbReference>
<dbReference type="EMBL" id="WFKJ01000018">
    <property type="protein sequence ID" value="KAB7891196.1"/>
    <property type="molecule type" value="Genomic_DNA"/>
</dbReference>
<gene>
    <name evidence="3" type="ORF">GBG18_07190</name>
    <name evidence="2" type="ORF">GBG19_07880</name>
</gene>
<evidence type="ECO:0000259" key="1">
    <source>
        <dbReference type="Pfam" id="PF01636"/>
    </source>
</evidence>
<dbReference type="EMBL" id="WFKK01000020">
    <property type="protein sequence ID" value="KAB7888799.1"/>
    <property type="molecule type" value="Genomic_DNA"/>
</dbReference>
<dbReference type="Gene3D" id="3.30.200.20">
    <property type="entry name" value="Phosphorylase Kinase, domain 1"/>
    <property type="match status" value="1"/>
</dbReference>
<dbReference type="Proteomes" id="UP000472839">
    <property type="component" value="Unassembled WGS sequence"/>
</dbReference>
<protein>
    <submittedName>
        <fullName evidence="2">Phosphotransferase</fullName>
    </submittedName>
</protein>
<keyword evidence="4" id="KW-1185">Reference proteome</keyword>
<dbReference type="RefSeq" id="WP_152189748.1">
    <property type="nucleotide sequence ID" value="NZ_WFKJ01000018.1"/>
</dbReference>
<dbReference type="Proteomes" id="UP000461010">
    <property type="component" value="Unassembled WGS sequence"/>
</dbReference>